<name>S8CBN8_9LAMI</name>
<dbReference type="PROSITE" id="PS51444">
    <property type="entry name" value="FH2"/>
    <property type="match status" value="1"/>
</dbReference>
<dbReference type="AlphaFoldDB" id="S8CBN8"/>
<feature type="compositionally biased region" description="Basic and acidic residues" evidence="3">
    <location>
        <begin position="271"/>
        <end position="280"/>
    </location>
</feature>
<evidence type="ECO:0000259" key="5">
    <source>
        <dbReference type="PROSITE" id="PS51444"/>
    </source>
</evidence>
<dbReference type="Pfam" id="PF02181">
    <property type="entry name" value="FH2"/>
    <property type="match status" value="1"/>
</dbReference>
<feature type="compositionally biased region" description="Pro residues" evidence="3">
    <location>
        <begin position="178"/>
        <end position="197"/>
    </location>
</feature>
<evidence type="ECO:0000313" key="6">
    <source>
        <dbReference type="EMBL" id="EPS61801.1"/>
    </source>
</evidence>
<dbReference type="GO" id="GO:0051015">
    <property type="term" value="F:actin filament binding"/>
    <property type="evidence" value="ECO:0007669"/>
    <property type="project" value="InterPro"/>
</dbReference>
<dbReference type="EMBL" id="AUSU01006582">
    <property type="protein sequence ID" value="EPS61801.1"/>
    <property type="molecule type" value="Genomic_DNA"/>
</dbReference>
<comment type="caution">
    <text evidence="6">The sequence shown here is derived from an EMBL/GenBank/DDBJ whole genome shotgun (WGS) entry which is preliminary data.</text>
</comment>
<dbReference type="PANTHER" id="PTHR23213:SF391">
    <property type="entry name" value="FORMIN-LIKE PROTEIN"/>
    <property type="match status" value="1"/>
</dbReference>
<dbReference type="OrthoDB" id="1668162at2759"/>
<protein>
    <recommendedName>
        <fullName evidence="2">Formin-like protein</fullName>
    </recommendedName>
</protein>
<dbReference type="GO" id="GO:0045010">
    <property type="term" value="P:actin nucleation"/>
    <property type="evidence" value="ECO:0007669"/>
    <property type="project" value="InterPro"/>
</dbReference>
<feature type="compositionally biased region" description="Basic and acidic residues" evidence="3">
    <location>
        <begin position="289"/>
        <end position="301"/>
    </location>
</feature>
<evidence type="ECO:0000256" key="3">
    <source>
        <dbReference type="SAM" id="MobiDB-lite"/>
    </source>
</evidence>
<gene>
    <name evidence="6" type="ORF">M569_12988</name>
</gene>
<feature type="region of interest" description="Disordered" evidence="3">
    <location>
        <begin position="271"/>
        <end position="309"/>
    </location>
</feature>
<evidence type="ECO:0000313" key="7">
    <source>
        <dbReference type="Proteomes" id="UP000015453"/>
    </source>
</evidence>
<dbReference type="PRINTS" id="PR01217">
    <property type="entry name" value="PRICHEXTENSN"/>
</dbReference>
<dbReference type="InterPro" id="IPR027643">
    <property type="entry name" value="Formin-like_plant"/>
</dbReference>
<keyword evidence="4" id="KW-1133">Transmembrane helix</keyword>
<dbReference type="SUPFAM" id="SSF101447">
    <property type="entry name" value="Formin homology 2 domain (FH2 domain)"/>
    <property type="match status" value="1"/>
</dbReference>
<feature type="domain" description="FH2" evidence="5">
    <location>
        <begin position="401"/>
        <end position="844"/>
    </location>
</feature>
<dbReference type="InterPro" id="IPR042201">
    <property type="entry name" value="FH2_Formin_sf"/>
</dbReference>
<dbReference type="SMART" id="SM00498">
    <property type="entry name" value="FH2"/>
    <property type="match status" value="1"/>
</dbReference>
<evidence type="ECO:0000256" key="1">
    <source>
        <dbReference type="ARBA" id="ARBA00025793"/>
    </source>
</evidence>
<feature type="compositionally biased region" description="Pro residues" evidence="3">
    <location>
        <begin position="348"/>
        <end position="382"/>
    </location>
</feature>
<keyword evidence="4" id="KW-0472">Membrane</keyword>
<dbReference type="InterPro" id="IPR015425">
    <property type="entry name" value="FH2_Formin"/>
</dbReference>
<feature type="transmembrane region" description="Helical" evidence="4">
    <location>
        <begin position="240"/>
        <end position="262"/>
    </location>
</feature>
<feature type="compositionally biased region" description="Acidic residues" evidence="3">
    <location>
        <begin position="869"/>
        <end position="878"/>
    </location>
</feature>
<evidence type="ECO:0000256" key="4">
    <source>
        <dbReference type="SAM" id="Phobius"/>
    </source>
</evidence>
<evidence type="ECO:0000256" key="2">
    <source>
        <dbReference type="RuleBase" id="RU361260"/>
    </source>
</evidence>
<sequence length="884" mass="96853">MHSFFNEGNLEVDFSEPEKIPFRLPKSMFLNSRNIVSQIIPANDVTAVRFLGSVVVLEMLAPCVVDSFLPHEVEALVIEFRRDEEICRNLSGIKAEQQKVYKDSEAETIDFLSCSFIPPLSENGRRALKLWNRYPTVVFTWDGIPRRLLRAKRIYKQAVNSVSSPSPAPSPGFDQVPAPSPSPTPQSPSPSPSPSEAPEPALADSPLPSGGTSYRLPLPKAAPPPPPPPMHDTATTENKFMTAAAIATSAAGLVLIALLFILCTKKSRFEVKDGQRDEKPLLNFSSGDLSRDKAHAMDKDSSAAGMGKSTDIDEHSYLAKAESRAAHGGSTGQNISLPLPPGRMASSPAPPPPPPPKPPAPAPPPPPPKARRPPNPPLPAKPSPLGRPRQRSSSEGVDGVSDESEAPKAKLKPFFWDKVLANPDHSMVWHEIKAGSFQFNEEMMESLFGYAPVDKAKNERRKDSSGSVNPPSHFIQIIDPKKSQNLAILLKALNVTSEEVCDALREGHELPAELIQTLLRMAPSTDEELKLRLYDGDPSHLGLAETFLKVMVNIPFAFKRLEALLFVSNFQEEFPSIKESFETLEVACNELRNSRLFLKLLEAVLKTGNRMNDGTYRGGAQAFKLDTLLKLSDVKGTDGKTTLLHFVVLEIIRSEGVREARRLRGESGGRNLSSVDLAEEEFLPPQPPSSPVESAEYHRDLGLRVVSGLSDELQNVKKAAVIDCESLGETVSKLRNSLARTKGFLEKEMEEGGGGGGDFREAVASFVRRCESDMESLTEEESRIMALVKSTGDYFHGKAGKDEGLHLFVIVRDFLLMLEKACQDVRQKAKLPTRKRESSSISSSSHGSPSKSPVSGNRSLFPALRAREIEDDDDDDDFGSDRES</sequence>
<dbReference type="PANTHER" id="PTHR23213">
    <property type="entry name" value="FORMIN-RELATED"/>
    <property type="match status" value="1"/>
</dbReference>
<reference evidence="6 7" key="1">
    <citation type="journal article" date="2013" name="BMC Genomics">
        <title>The miniature genome of a carnivorous plant Genlisea aurea contains a low number of genes and short non-coding sequences.</title>
        <authorList>
            <person name="Leushkin E.V."/>
            <person name="Sutormin R.A."/>
            <person name="Nabieva E.R."/>
            <person name="Penin A.A."/>
            <person name="Kondrashov A.S."/>
            <person name="Logacheva M.D."/>
        </authorList>
    </citation>
    <scope>NUCLEOTIDE SEQUENCE [LARGE SCALE GENOMIC DNA]</scope>
</reference>
<organism evidence="6 7">
    <name type="scientific">Genlisea aurea</name>
    <dbReference type="NCBI Taxonomy" id="192259"/>
    <lineage>
        <taxon>Eukaryota</taxon>
        <taxon>Viridiplantae</taxon>
        <taxon>Streptophyta</taxon>
        <taxon>Embryophyta</taxon>
        <taxon>Tracheophyta</taxon>
        <taxon>Spermatophyta</taxon>
        <taxon>Magnoliopsida</taxon>
        <taxon>eudicotyledons</taxon>
        <taxon>Gunneridae</taxon>
        <taxon>Pentapetalae</taxon>
        <taxon>asterids</taxon>
        <taxon>lamiids</taxon>
        <taxon>Lamiales</taxon>
        <taxon>Lentibulariaceae</taxon>
        <taxon>Genlisea</taxon>
    </lineage>
</organism>
<accession>S8CBN8</accession>
<feature type="region of interest" description="Disordered" evidence="3">
    <location>
        <begin position="160"/>
        <end position="235"/>
    </location>
</feature>
<feature type="compositionally biased region" description="Pro residues" evidence="3">
    <location>
        <begin position="220"/>
        <end position="230"/>
    </location>
</feature>
<proteinExistence type="inferred from homology"/>
<keyword evidence="7" id="KW-1185">Reference proteome</keyword>
<feature type="region of interest" description="Disordered" evidence="3">
    <location>
        <begin position="827"/>
        <end position="884"/>
    </location>
</feature>
<feature type="region of interest" description="Disordered" evidence="3">
    <location>
        <begin position="322"/>
        <end position="407"/>
    </location>
</feature>
<dbReference type="Gene3D" id="1.20.58.2220">
    <property type="entry name" value="Formin, FH2 domain"/>
    <property type="match status" value="1"/>
</dbReference>
<feature type="compositionally biased region" description="Low complexity" evidence="3">
    <location>
        <begin position="839"/>
        <end position="855"/>
    </location>
</feature>
<feature type="compositionally biased region" description="Low complexity" evidence="3">
    <location>
        <begin position="198"/>
        <end position="209"/>
    </location>
</feature>
<comment type="similarity">
    <text evidence="1">Belongs to the formin-like family. Class-I subfamily.</text>
</comment>
<keyword evidence="4" id="KW-0812">Transmembrane</keyword>
<dbReference type="Proteomes" id="UP000015453">
    <property type="component" value="Unassembled WGS sequence"/>
</dbReference>